<comment type="caution">
    <text evidence="1">The sequence shown here is derived from an EMBL/GenBank/DDBJ whole genome shotgun (WGS) entry which is preliminary data.</text>
</comment>
<evidence type="ECO:0000313" key="2">
    <source>
        <dbReference type="Proteomes" id="UP001168821"/>
    </source>
</evidence>
<sequence>MEKRRPLKSNIIKKWSWSGAAGRPYSVSKSSFERSPVHKVSHPVTHTEGRKVADSFERRAFAGDAPMRVILILAVAAAVACSADAKRKRKFDGDFEFAEEVSRLCAPQWNRCPAFRSILYLSSRFYHRQTIIAQNGRKCDRLTIALSLPTFPARTNANDRILFIACRATSISIPTRWVSAIFDFGNVFSRTISASCFHLF</sequence>
<accession>A0AA38J012</accession>
<reference evidence="1" key="1">
    <citation type="journal article" date="2023" name="G3 (Bethesda)">
        <title>Whole genome assemblies of Zophobas morio and Tenebrio molitor.</title>
        <authorList>
            <person name="Kaur S."/>
            <person name="Stinson S.A."/>
            <person name="diCenzo G.C."/>
        </authorList>
    </citation>
    <scope>NUCLEOTIDE SEQUENCE</scope>
    <source>
        <strain evidence="1">QUZm001</strain>
    </source>
</reference>
<name>A0AA38J012_9CUCU</name>
<gene>
    <name evidence="1" type="ORF">Zmor_002169</name>
</gene>
<dbReference type="Proteomes" id="UP001168821">
    <property type="component" value="Unassembled WGS sequence"/>
</dbReference>
<proteinExistence type="predicted"/>
<organism evidence="1 2">
    <name type="scientific">Zophobas morio</name>
    <dbReference type="NCBI Taxonomy" id="2755281"/>
    <lineage>
        <taxon>Eukaryota</taxon>
        <taxon>Metazoa</taxon>
        <taxon>Ecdysozoa</taxon>
        <taxon>Arthropoda</taxon>
        <taxon>Hexapoda</taxon>
        <taxon>Insecta</taxon>
        <taxon>Pterygota</taxon>
        <taxon>Neoptera</taxon>
        <taxon>Endopterygota</taxon>
        <taxon>Coleoptera</taxon>
        <taxon>Polyphaga</taxon>
        <taxon>Cucujiformia</taxon>
        <taxon>Tenebrionidae</taxon>
        <taxon>Zophobas</taxon>
    </lineage>
</organism>
<dbReference type="EMBL" id="JALNTZ010000001">
    <property type="protein sequence ID" value="KAJ3666737.1"/>
    <property type="molecule type" value="Genomic_DNA"/>
</dbReference>
<protein>
    <submittedName>
        <fullName evidence="1">Uncharacterized protein</fullName>
    </submittedName>
</protein>
<evidence type="ECO:0000313" key="1">
    <source>
        <dbReference type="EMBL" id="KAJ3666737.1"/>
    </source>
</evidence>
<keyword evidence="2" id="KW-1185">Reference proteome</keyword>
<dbReference type="AlphaFoldDB" id="A0AA38J012"/>